<evidence type="ECO:0000313" key="1">
    <source>
        <dbReference type="EMBL" id="OEU22936.1"/>
    </source>
</evidence>
<protein>
    <submittedName>
        <fullName evidence="1">Uncharacterized protein</fullName>
    </submittedName>
</protein>
<dbReference type="AlphaFoldDB" id="A0A1E7FXS5"/>
<dbReference type="InParanoid" id="A0A1E7FXS5"/>
<sequence length="180" mass="19603">MATPDTSTSKIPVLYNKCAAYSGFAKFAVHKLESGGSEEVQGECSQVDHVFCGTRRDPDYASEVALLHGDLFQVYGGSINEIIISDSGEDKLLTRSDEPDQMQEALSRALLKVQAKTFQRIRSTVSIFTEDTPVCTFVATGISKKMITGNVAQAQLKAVVHLIGETTFGFRKDNVGLHLI</sequence>
<dbReference type="KEGG" id="fcy:FRACYDRAFT_233098"/>
<organism evidence="1 2">
    <name type="scientific">Fragilariopsis cylindrus CCMP1102</name>
    <dbReference type="NCBI Taxonomy" id="635003"/>
    <lineage>
        <taxon>Eukaryota</taxon>
        <taxon>Sar</taxon>
        <taxon>Stramenopiles</taxon>
        <taxon>Ochrophyta</taxon>
        <taxon>Bacillariophyta</taxon>
        <taxon>Bacillariophyceae</taxon>
        <taxon>Bacillariophycidae</taxon>
        <taxon>Bacillariales</taxon>
        <taxon>Bacillariaceae</taxon>
        <taxon>Fragilariopsis</taxon>
    </lineage>
</organism>
<name>A0A1E7FXS5_9STRA</name>
<gene>
    <name evidence="1" type="ORF">FRACYDRAFT_233098</name>
</gene>
<proteinExistence type="predicted"/>
<accession>A0A1E7FXS5</accession>
<dbReference type="EMBL" id="KV784353">
    <property type="protein sequence ID" value="OEU22936.1"/>
    <property type="molecule type" value="Genomic_DNA"/>
</dbReference>
<dbReference type="Proteomes" id="UP000095751">
    <property type="component" value="Unassembled WGS sequence"/>
</dbReference>
<reference evidence="1 2" key="1">
    <citation type="submission" date="2016-09" db="EMBL/GenBank/DDBJ databases">
        <title>Extensive genetic diversity and differential bi-allelic expression allows diatom success in the polar Southern Ocean.</title>
        <authorList>
            <consortium name="DOE Joint Genome Institute"/>
            <person name="Mock T."/>
            <person name="Otillar R.P."/>
            <person name="Strauss J."/>
            <person name="Dupont C."/>
            <person name="Frickenhaus S."/>
            <person name="Maumus F."/>
            <person name="Mcmullan M."/>
            <person name="Sanges R."/>
            <person name="Schmutz J."/>
            <person name="Toseland A."/>
            <person name="Valas R."/>
            <person name="Veluchamy A."/>
            <person name="Ward B.J."/>
            <person name="Allen A."/>
            <person name="Barry K."/>
            <person name="Falciatore A."/>
            <person name="Ferrante M."/>
            <person name="Fortunato A.E."/>
            <person name="Gloeckner G."/>
            <person name="Gruber A."/>
            <person name="Hipkin R."/>
            <person name="Janech M."/>
            <person name="Kroth P."/>
            <person name="Leese F."/>
            <person name="Lindquist E."/>
            <person name="Lyon B.R."/>
            <person name="Martin J."/>
            <person name="Mayer C."/>
            <person name="Parker M."/>
            <person name="Quesneville H."/>
            <person name="Raymond J."/>
            <person name="Uhlig C."/>
            <person name="Valentin K.U."/>
            <person name="Worden A.Z."/>
            <person name="Armbrust E.V."/>
            <person name="Bowler C."/>
            <person name="Green B."/>
            <person name="Moulton V."/>
            <person name="Van Oosterhout C."/>
            <person name="Grigoriev I."/>
        </authorList>
    </citation>
    <scope>NUCLEOTIDE SEQUENCE [LARGE SCALE GENOMIC DNA]</scope>
    <source>
        <strain evidence="1 2">CCMP1102</strain>
    </source>
</reference>
<evidence type="ECO:0000313" key="2">
    <source>
        <dbReference type="Proteomes" id="UP000095751"/>
    </source>
</evidence>
<keyword evidence="2" id="KW-1185">Reference proteome</keyword>